<evidence type="ECO:0000313" key="2">
    <source>
        <dbReference type="EMBL" id="MBX51481.1"/>
    </source>
</evidence>
<evidence type="ECO:0000256" key="1">
    <source>
        <dbReference type="SAM" id="Phobius"/>
    </source>
</evidence>
<keyword evidence="1" id="KW-1133">Transmembrane helix</keyword>
<name>A0A2P2PA32_RHIMU</name>
<protein>
    <submittedName>
        <fullName evidence="2">Uncharacterized protein</fullName>
    </submittedName>
</protein>
<dbReference type="EMBL" id="GGEC01070997">
    <property type="protein sequence ID" value="MBX51481.1"/>
    <property type="molecule type" value="Transcribed_RNA"/>
</dbReference>
<accession>A0A2P2PA32</accession>
<keyword evidence="1" id="KW-0472">Membrane</keyword>
<reference evidence="2" key="1">
    <citation type="submission" date="2018-02" db="EMBL/GenBank/DDBJ databases">
        <title>Rhizophora mucronata_Transcriptome.</title>
        <authorList>
            <person name="Meera S.P."/>
            <person name="Sreeshan A."/>
            <person name="Augustine A."/>
        </authorList>
    </citation>
    <scope>NUCLEOTIDE SEQUENCE</scope>
    <source>
        <tissue evidence="2">Leaf</tissue>
    </source>
</reference>
<organism evidence="2">
    <name type="scientific">Rhizophora mucronata</name>
    <name type="common">Asiatic mangrove</name>
    <dbReference type="NCBI Taxonomy" id="61149"/>
    <lineage>
        <taxon>Eukaryota</taxon>
        <taxon>Viridiplantae</taxon>
        <taxon>Streptophyta</taxon>
        <taxon>Embryophyta</taxon>
        <taxon>Tracheophyta</taxon>
        <taxon>Spermatophyta</taxon>
        <taxon>Magnoliopsida</taxon>
        <taxon>eudicotyledons</taxon>
        <taxon>Gunneridae</taxon>
        <taxon>Pentapetalae</taxon>
        <taxon>rosids</taxon>
        <taxon>fabids</taxon>
        <taxon>Malpighiales</taxon>
        <taxon>Rhizophoraceae</taxon>
        <taxon>Rhizophora</taxon>
    </lineage>
</organism>
<proteinExistence type="predicted"/>
<keyword evidence="1" id="KW-0812">Transmembrane</keyword>
<dbReference type="AlphaFoldDB" id="A0A2P2PA32"/>
<feature type="transmembrane region" description="Helical" evidence="1">
    <location>
        <begin position="6"/>
        <end position="22"/>
    </location>
</feature>
<sequence>MGYAIVPFKGGVFMIVLYLVAMK</sequence>